<sequence length="200" mass="22963">MANDWADFLNPDVVRTRLLRTGLFLVAHEMLLSAIKDRTHDFYSNTWTAVDGWKFSAEYREKVLSLDPKSKNDPFRASIVWLRQIEAIDEQDEATIRELTEERNRLAHELRNVLGGTIEHDFEGLFSKLVHLVAKIDRWWIVNVEIATDPNLAGKEFDEDGVTPGSLMLLQVLNQVALGNDEDAWELYHAFASARVDLNL</sequence>
<gene>
    <name evidence="1" type="ORF">KBY27_19870</name>
</gene>
<dbReference type="AlphaFoldDB" id="A0A9Q3WPR5"/>
<name>A0A9Q3WPR5_9RHOB</name>
<evidence type="ECO:0000313" key="1">
    <source>
        <dbReference type="EMBL" id="MCE8539725.1"/>
    </source>
</evidence>
<dbReference type="Proteomes" id="UP000813672">
    <property type="component" value="Unassembled WGS sequence"/>
</dbReference>
<dbReference type="EMBL" id="JAGQAF010000016">
    <property type="protein sequence ID" value="MCE8539725.1"/>
    <property type="molecule type" value="Genomic_DNA"/>
</dbReference>
<proteinExistence type="predicted"/>
<organism evidence="1 2">
    <name type="scientific">Ruegeria pomeroyi</name>
    <dbReference type="NCBI Taxonomy" id="89184"/>
    <lineage>
        <taxon>Bacteria</taxon>
        <taxon>Pseudomonadati</taxon>
        <taxon>Pseudomonadota</taxon>
        <taxon>Alphaproteobacteria</taxon>
        <taxon>Rhodobacterales</taxon>
        <taxon>Roseobacteraceae</taxon>
        <taxon>Ruegeria</taxon>
    </lineage>
</organism>
<dbReference type="RefSeq" id="WP_234221636.1">
    <property type="nucleotide sequence ID" value="NZ_JAGQAF010000016.1"/>
</dbReference>
<accession>A0A9Q3WPR5</accession>
<reference evidence="1" key="1">
    <citation type="journal article" date="2021" name="Environ. Microbiol.">
        <title>Cryptic niche differentiation of novel sediment ecotypes of Rugeria pomeroyi correlates with nitrate respiration.</title>
        <authorList>
            <person name="Lin X."/>
            <person name="McNichol J."/>
            <person name="Chu X."/>
            <person name="Qian Y."/>
            <person name="Luo H."/>
        </authorList>
    </citation>
    <scope>NUCLEOTIDE SEQUENCE</scope>
    <source>
        <strain evidence="1">SZCCDBB064</strain>
    </source>
</reference>
<comment type="caution">
    <text evidence="1">The sequence shown here is derived from an EMBL/GenBank/DDBJ whole genome shotgun (WGS) entry which is preliminary data.</text>
</comment>
<protein>
    <submittedName>
        <fullName evidence="1">Uncharacterized protein</fullName>
    </submittedName>
</protein>
<evidence type="ECO:0000313" key="2">
    <source>
        <dbReference type="Proteomes" id="UP000813672"/>
    </source>
</evidence>